<evidence type="ECO:0000259" key="9">
    <source>
        <dbReference type="PROSITE" id="PS51506"/>
    </source>
</evidence>
<evidence type="ECO:0000256" key="1">
    <source>
        <dbReference type="ARBA" id="ARBA00022723"/>
    </source>
</evidence>
<dbReference type="RefSeq" id="XP_015281364.1">
    <property type="nucleotide sequence ID" value="XM_015425878.1"/>
</dbReference>
<dbReference type="InterPro" id="IPR001841">
    <property type="entry name" value="Znf_RING"/>
</dbReference>
<dbReference type="SUPFAM" id="SSF47473">
    <property type="entry name" value="EF-hand"/>
    <property type="match status" value="1"/>
</dbReference>
<keyword evidence="4 6" id="KW-0106">Calcium</keyword>
<dbReference type="PROSITE" id="PS51506">
    <property type="entry name" value="CBL_PTB"/>
    <property type="match status" value="1"/>
</dbReference>
<dbReference type="InterPro" id="IPR036860">
    <property type="entry name" value="SH2_dom_sf"/>
</dbReference>
<name>A0ABM1L5X7_GEKJA</name>
<feature type="domain" description="Cbl-PTB" evidence="9">
    <location>
        <begin position="1"/>
        <end position="191"/>
    </location>
</feature>
<organism evidence="10 11">
    <name type="scientific">Gekko japonicus</name>
    <name type="common">Schlegel's Japanese gecko</name>
    <dbReference type="NCBI Taxonomy" id="146911"/>
    <lineage>
        <taxon>Eukaryota</taxon>
        <taxon>Metazoa</taxon>
        <taxon>Chordata</taxon>
        <taxon>Craniata</taxon>
        <taxon>Vertebrata</taxon>
        <taxon>Euteleostomi</taxon>
        <taxon>Lepidosauria</taxon>
        <taxon>Squamata</taxon>
        <taxon>Bifurcata</taxon>
        <taxon>Gekkota</taxon>
        <taxon>Gekkonidae</taxon>
        <taxon>Gekkoninae</taxon>
        <taxon>Gekko</taxon>
    </lineage>
</organism>
<dbReference type="Pfam" id="PF13920">
    <property type="entry name" value="zf-C3HC4_3"/>
    <property type="match status" value="1"/>
</dbReference>
<dbReference type="Gene3D" id="3.30.40.10">
    <property type="entry name" value="Zinc/RING finger domain, C3HC4 (zinc finger)"/>
    <property type="match status" value="1"/>
</dbReference>
<feature type="domain" description="RING-type" evidence="8">
    <location>
        <begin position="175"/>
        <end position="214"/>
    </location>
</feature>
<keyword evidence="1 6" id="KW-0479">Metal-binding</keyword>
<evidence type="ECO:0000256" key="5">
    <source>
        <dbReference type="PROSITE-ProRule" id="PRU00175"/>
    </source>
</evidence>
<protein>
    <recommendedName>
        <fullName evidence="6">E3 ubiquitin-protein ligase CBL</fullName>
        <ecNumber evidence="6">2.3.2.27</ecNumber>
    </recommendedName>
</protein>
<dbReference type="SUPFAM" id="SSF55550">
    <property type="entry name" value="SH2 domain"/>
    <property type="match status" value="1"/>
</dbReference>
<evidence type="ECO:0000256" key="6">
    <source>
        <dbReference type="RuleBase" id="RU367001"/>
    </source>
</evidence>
<dbReference type="InterPro" id="IPR014742">
    <property type="entry name" value="Adaptor_Cbl_SH2-like"/>
</dbReference>
<dbReference type="Pfam" id="PF02762">
    <property type="entry name" value="Cbl_N3"/>
    <property type="match status" value="1"/>
</dbReference>
<comment type="function">
    <text evidence="6">E3 ubiquitin-protein ligase which accepts ubiquitin from specific E2 ubiquitin-conjugating enzymes, and transfers it to substrates, generally promoting their degradation by the proteasome.</text>
</comment>
<feature type="compositionally biased region" description="Pro residues" evidence="7">
    <location>
        <begin position="279"/>
        <end position="299"/>
    </location>
</feature>
<reference evidence="11" key="1">
    <citation type="submission" date="2025-08" db="UniProtKB">
        <authorList>
            <consortium name="RefSeq"/>
        </authorList>
    </citation>
    <scope>IDENTIFICATION</scope>
</reference>
<dbReference type="PROSITE" id="PS00518">
    <property type="entry name" value="ZF_RING_1"/>
    <property type="match status" value="1"/>
</dbReference>
<dbReference type="EC" id="2.3.2.27" evidence="6"/>
<evidence type="ECO:0000259" key="8">
    <source>
        <dbReference type="PROSITE" id="PS50089"/>
    </source>
</evidence>
<dbReference type="SUPFAM" id="SSF57850">
    <property type="entry name" value="RING/U-box"/>
    <property type="match status" value="1"/>
</dbReference>
<keyword evidence="10" id="KW-1185">Reference proteome</keyword>
<feature type="region of interest" description="Disordered" evidence="7">
    <location>
        <begin position="267"/>
        <end position="351"/>
    </location>
</feature>
<dbReference type="GeneID" id="107122746"/>
<evidence type="ECO:0000256" key="3">
    <source>
        <dbReference type="ARBA" id="ARBA00022833"/>
    </source>
</evidence>
<dbReference type="Gene3D" id="3.30.505.10">
    <property type="entry name" value="SH2 domain"/>
    <property type="match status" value="1"/>
</dbReference>
<comment type="domain">
    <text evidence="6">The N-terminus is composed of the phosphotyrosine binding (PTB) domain, a short linker region and the RING-type zinc finger. The PTB domain, which is also called TKB (tyrosine kinase binding) domain, is composed of three different subdomains: a four-helix bundle (4H), a calcium-binding EF hand and a divergent SH2 domain.</text>
</comment>
<evidence type="ECO:0000256" key="2">
    <source>
        <dbReference type="ARBA" id="ARBA00022771"/>
    </source>
</evidence>
<comment type="catalytic activity">
    <reaction evidence="6">
        <text>S-ubiquitinyl-[E2 ubiquitin-conjugating enzyme]-L-cysteine + [acceptor protein]-L-lysine = [E2 ubiquitin-conjugating enzyme]-L-cysteine + N(6)-ubiquitinyl-[acceptor protein]-L-lysine.</text>
        <dbReference type="EC" id="2.3.2.27"/>
    </reaction>
</comment>
<keyword evidence="6" id="KW-0808">Transferase</keyword>
<sequence>MLAELQALFPEGRDHGSIYKLSKPEAQIFWRDTWGSRSLVSWSEFRKGLHRVHPVDPGPMATALRSTIDLTCNGHISVFEFDIFTRLFQPWPTLLKNWTYLAVTHPGYMAFLTYDEVKERLQAYTGKPGSYLYPDGKNINPDLTELMNASSQSRIQVSQEQFELYCQVGSTFQLCKICAENDKDVRIQPCGHLLCRSCLDAWQLSEAHTCPFCRREIWGHEDVLIDPFTYKEEKPSLDEDDDEGDLEDVEDVLQQLALMRKGIGIENPVSSPHLDPELQTPPVPPRGIRPQLNKPPPANPVYQASPSAHPWLQHRPLPNIPQDSLHTSVPWDAAAAASPFPGGLPEPEQLS</sequence>
<dbReference type="InterPro" id="IPR014741">
    <property type="entry name" value="Adaptor_Cbl_EF_hand-like"/>
</dbReference>
<dbReference type="SMART" id="SM00184">
    <property type="entry name" value="RING"/>
    <property type="match status" value="1"/>
</dbReference>
<dbReference type="PANTHER" id="PTHR23007">
    <property type="entry name" value="CBL"/>
    <property type="match status" value="1"/>
</dbReference>
<gene>
    <name evidence="11" type="primary">LOC107122746</name>
</gene>
<accession>A0ABM1L5X7</accession>
<dbReference type="InterPro" id="IPR013083">
    <property type="entry name" value="Znf_RING/FYVE/PHD"/>
</dbReference>
<dbReference type="PROSITE" id="PS50089">
    <property type="entry name" value="ZF_RING_2"/>
    <property type="match status" value="1"/>
</dbReference>
<evidence type="ECO:0000313" key="11">
    <source>
        <dbReference type="RefSeq" id="XP_015281364.1"/>
    </source>
</evidence>
<evidence type="ECO:0000256" key="4">
    <source>
        <dbReference type="ARBA" id="ARBA00022837"/>
    </source>
</evidence>
<dbReference type="InterPro" id="IPR024162">
    <property type="entry name" value="Adaptor_Cbl"/>
</dbReference>
<dbReference type="Proteomes" id="UP000694871">
    <property type="component" value="Unplaced"/>
</dbReference>
<dbReference type="InterPro" id="IPR024159">
    <property type="entry name" value="Cbl_PTB"/>
</dbReference>
<keyword evidence="6" id="KW-0833">Ubl conjugation pathway</keyword>
<dbReference type="Pfam" id="PF02761">
    <property type="entry name" value="Cbl_N2"/>
    <property type="match status" value="1"/>
</dbReference>
<dbReference type="Gene3D" id="1.10.238.10">
    <property type="entry name" value="EF-hand"/>
    <property type="match status" value="1"/>
</dbReference>
<evidence type="ECO:0000313" key="10">
    <source>
        <dbReference type="Proteomes" id="UP000694871"/>
    </source>
</evidence>
<evidence type="ECO:0000256" key="7">
    <source>
        <dbReference type="SAM" id="MobiDB-lite"/>
    </source>
</evidence>
<dbReference type="InterPro" id="IPR017907">
    <property type="entry name" value="Znf_RING_CS"/>
</dbReference>
<keyword evidence="2 5" id="KW-0863">Zinc-finger</keyword>
<keyword evidence="3 6" id="KW-0862">Zinc</keyword>
<comment type="pathway">
    <text evidence="6">Protein modification; protein ubiquitination.</text>
</comment>
<proteinExistence type="predicted"/>
<dbReference type="InterPro" id="IPR011992">
    <property type="entry name" value="EF-hand-dom_pair"/>
</dbReference>
<dbReference type="PANTHER" id="PTHR23007:SF12">
    <property type="entry name" value="E3 UBIQUITIN-PROTEIN LIGASE CBL-C"/>
    <property type="match status" value="1"/>
</dbReference>